<proteinExistence type="predicted"/>
<keyword evidence="3" id="KW-1185">Reference proteome</keyword>
<keyword evidence="1" id="KW-1133">Transmembrane helix</keyword>
<reference evidence="2" key="2">
    <citation type="submission" date="2021-08" db="EMBL/GenBank/DDBJ databases">
        <authorList>
            <person name="Tani A."/>
            <person name="Ola A."/>
            <person name="Ogura Y."/>
            <person name="Katsura K."/>
            <person name="Hayashi T."/>
        </authorList>
    </citation>
    <scope>NUCLEOTIDE SEQUENCE</scope>
    <source>
        <strain evidence="2">NBRC 15689</strain>
    </source>
</reference>
<evidence type="ECO:0000313" key="2">
    <source>
        <dbReference type="EMBL" id="GJE25713.1"/>
    </source>
</evidence>
<dbReference type="RefSeq" id="WP_238309678.1">
    <property type="nucleotide sequence ID" value="NZ_BPQV01000002.1"/>
</dbReference>
<feature type="transmembrane region" description="Helical" evidence="1">
    <location>
        <begin position="203"/>
        <end position="222"/>
    </location>
</feature>
<reference evidence="2" key="1">
    <citation type="journal article" date="2021" name="Front. Microbiol.">
        <title>Comprehensive Comparative Genomics and Phenotyping of Methylobacterium Species.</title>
        <authorList>
            <person name="Alessa O."/>
            <person name="Ogura Y."/>
            <person name="Fujitani Y."/>
            <person name="Takami H."/>
            <person name="Hayashi T."/>
            <person name="Sahin N."/>
            <person name="Tani A."/>
        </authorList>
    </citation>
    <scope>NUCLEOTIDE SEQUENCE</scope>
    <source>
        <strain evidence="2">NBRC 15689</strain>
    </source>
</reference>
<comment type="caution">
    <text evidence="2">The sequence shown here is derived from an EMBL/GenBank/DDBJ whole genome shotgun (WGS) entry which is preliminary data.</text>
</comment>
<dbReference type="NCBIfam" id="TIGR04222">
    <property type="entry name" value="near_uncomplex"/>
    <property type="match status" value="1"/>
</dbReference>
<keyword evidence="1" id="KW-0472">Membrane</keyword>
<name>A0ABQ4T268_METOR</name>
<evidence type="ECO:0008006" key="4">
    <source>
        <dbReference type="Google" id="ProtNLM"/>
    </source>
</evidence>
<accession>A0ABQ4T268</accession>
<feature type="transmembrane region" description="Helical" evidence="1">
    <location>
        <begin position="362"/>
        <end position="382"/>
    </location>
</feature>
<evidence type="ECO:0000313" key="3">
    <source>
        <dbReference type="Proteomes" id="UP001055156"/>
    </source>
</evidence>
<feature type="transmembrane region" description="Helical" evidence="1">
    <location>
        <begin position="330"/>
        <end position="350"/>
    </location>
</feature>
<gene>
    <name evidence="2" type="ORF">LKMONMHP_0552</name>
</gene>
<feature type="transmembrane region" description="Helical" evidence="1">
    <location>
        <begin position="415"/>
        <end position="435"/>
    </location>
</feature>
<keyword evidence="1" id="KW-0812">Transmembrane</keyword>
<feature type="transmembrane region" description="Helical" evidence="1">
    <location>
        <begin position="162"/>
        <end position="183"/>
    </location>
</feature>
<dbReference type="InterPro" id="IPR026467">
    <property type="entry name" value="Ser/Gly_Cys_C_dom"/>
</dbReference>
<evidence type="ECO:0000256" key="1">
    <source>
        <dbReference type="SAM" id="Phobius"/>
    </source>
</evidence>
<dbReference type="EMBL" id="BPQV01000002">
    <property type="protein sequence ID" value="GJE25713.1"/>
    <property type="molecule type" value="Genomic_DNA"/>
</dbReference>
<protein>
    <recommendedName>
        <fullName evidence="4">TIGR04222 domain-containing membrane protein</fullName>
    </recommendedName>
</protein>
<sequence>MRNDATDVWTPERRALWQRIEAHPFERADQALDFTERLARDRGWTREAARGAVAEYRRFCFLAMVSDTPVTPSEEVDEVWHQHLTYSRDYWDVWCGSVLGRRLHHDPTAGGAAEQARFCAQYAETLAFYEGFFGPPDPVFWPGTASRFRGRPRYRMVDTDRVLILPRPRLRGALALLGLAGLWPQPAQALPLNPLDWTAEPFLTLYAGLIGACVVLSVVLRFRMRGEGTFLRNQILDPISLAYLAGGYRRAADTVIIGLVQAGAATYGVGTGVVIVEDRDVPLPPELQPFRGAILGRNERDPLLKALVPRLEPMRDKLIRAGLSPSDERLFAMAVATAALYLSVIAFGIAKMIVGHGRGKPIGFLVFLTGIALALGVVTLLWRPTRTWAGDAVIAQSRIRHARSARAPRADRDDLLFAFALVGAIALIGTPFASYGHALRSSGNSSGCGGCGS</sequence>
<organism evidence="2 3">
    <name type="scientific">Methylobacterium organophilum</name>
    <dbReference type="NCBI Taxonomy" id="410"/>
    <lineage>
        <taxon>Bacteria</taxon>
        <taxon>Pseudomonadati</taxon>
        <taxon>Pseudomonadota</taxon>
        <taxon>Alphaproteobacteria</taxon>
        <taxon>Hyphomicrobiales</taxon>
        <taxon>Methylobacteriaceae</taxon>
        <taxon>Methylobacterium</taxon>
    </lineage>
</organism>
<dbReference type="Proteomes" id="UP001055156">
    <property type="component" value="Unassembled WGS sequence"/>
</dbReference>